<evidence type="ECO:0000256" key="1">
    <source>
        <dbReference type="SAM" id="Coils"/>
    </source>
</evidence>
<keyword evidence="4" id="KW-1185">Reference proteome</keyword>
<comment type="caution">
    <text evidence="3">The sequence shown here is derived from an EMBL/GenBank/DDBJ whole genome shotgun (WGS) entry which is preliminary data.</text>
</comment>
<keyword evidence="1" id="KW-0175">Coiled coil</keyword>
<sequence>MHSVRGRRGHVVAVASGLACCLVTGVEAGSGATAWAQARNGPTAGEVAEARSKAVERSKQLNDATIRLEEARRRLRELVALERAEEPASSPVETSETGETGGTTETAGAAGEPAEAPEEPAGTALGAAETAGEPA</sequence>
<organism evidence="3 4">
    <name type="scientific">Streptosporangium algeriense</name>
    <dbReference type="NCBI Taxonomy" id="1682748"/>
    <lineage>
        <taxon>Bacteria</taxon>
        <taxon>Bacillati</taxon>
        <taxon>Actinomycetota</taxon>
        <taxon>Actinomycetes</taxon>
        <taxon>Streptosporangiales</taxon>
        <taxon>Streptosporangiaceae</taxon>
        <taxon>Streptosporangium</taxon>
    </lineage>
</organism>
<proteinExistence type="predicted"/>
<name>A0ABW3DRA7_9ACTN</name>
<feature type="compositionally biased region" description="Low complexity" evidence="2">
    <location>
        <begin position="93"/>
        <end position="135"/>
    </location>
</feature>
<evidence type="ECO:0000313" key="3">
    <source>
        <dbReference type="EMBL" id="MFD0886380.1"/>
    </source>
</evidence>
<reference evidence="4" key="1">
    <citation type="journal article" date="2019" name="Int. J. Syst. Evol. Microbiol.">
        <title>The Global Catalogue of Microorganisms (GCM) 10K type strain sequencing project: providing services to taxonomists for standard genome sequencing and annotation.</title>
        <authorList>
            <consortium name="The Broad Institute Genomics Platform"/>
            <consortium name="The Broad Institute Genome Sequencing Center for Infectious Disease"/>
            <person name="Wu L."/>
            <person name="Ma J."/>
        </authorList>
    </citation>
    <scope>NUCLEOTIDE SEQUENCE [LARGE SCALE GENOMIC DNA]</scope>
    <source>
        <strain evidence="4">CCUG 62974</strain>
    </source>
</reference>
<feature type="non-terminal residue" evidence="3">
    <location>
        <position position="135"/>
    </location>
</feature>
<dbReference type="EMBL" id="JBHTHX010000593">
    <property type="protein sequence ID" value="MFD0886380.1"/>
    <property type="molecule type" value="Genomic_DNA"/>
</dbReference>
<evidence type="ECO:0008006" key="5">
    <source>
        <dbReference type="Google" id="ProtNLM"/>
    </source>
</evidence>
<dbReference type="Proteomes" id="UP001597024">
    <property type="component" value="Unassembled WGS sequence"/>
</dbReference>
<feature type="coiled-coil region" evidence="1">
    <location>
        <begin position="54"/>
        <end position="81"/>
    </location>
</feature>
<evidence type="ECO:0000256" key="2">
    <source>
        <dbReference type="SAM" id="MobiDB-lite"/>
    </source>
</evidence>
<evidence type="ECO:0000313" key="4">
    <source>
        <dbReference type="Proteomes" id="UP001597024"/>
    </source>
</evidence>
<protein>
    <recommendedName>
        <fullName evidence="5">Glycoside hydrolase</fullName>
    </recommendedName>
</protein>
<feature type="region of interest" description="Disordered" evidence="2">
    <location>
        <begin position="81"/>
        <end position="135"/>
    </location>
</feature>
<dbReference type="PROSITE" id="PS51257">
    <property type="entry name" value="PROKAR_LIPOPROTEIN"/>
    <property type="match status" value="1"/>
</dbReference>
<accession>A0ABW3DRA7</accession>
<gene>
    <name evidence="3" type="ORF">ACFQ08_17690</name>
</gene>